<dbReference type="Proteomes" id="UP000077857">
    <property type="component" value="Unassembled WGS sequence"/>
</dbReference>
<accession>A0A177NDY5</accession>
<dbReference type="EMBL" id="LUUJ01000076">
    <property type="protein sequence ID" value="OAI16276.1"/>
    <property type="molecule type" value="Genomic_DNA"/>
</dbReference>
<comment type="caution">
    <text evidence="1">The sequence shown here is derived from an EMBL/GenBank/DDBJ whole genome shotgun (WGS) entry which is preliminary data.</text>
</comment>
<dbReference type="AlphaFoldDB" id="A0A177NDY5"/>
<proteinExistence type="predicted"/>
<name>A0A177NDY5_9GAMM</name>
<evidence type="ECO:0000313" key="1">
    <source>
        <dbReference type="EMBL" id="OAI16276.1"/>
    </source>
</evidence>
<gene>
    <name evidence="1" type="ORF">A1507_12015</name>
</gene>
<reference evidence="1 2" key="1">
    <citation type="submission" date="2016-03" db="EMBL/GenBank/DDBJ databases">
        <authorList>
            <person name="Ploux O."/>
        </authorList>
    </citation>
    <scope>NUCLEOTIDE SEQUENCE [LARGE SCALE GENOMIC DNA]</scope>
    <source>
        <strain evidence="1 2">R-45378</strain>
    </source>
</reference>
<protein>
    <submittedName>
        <fullName evidence="1">Uncharacterized protein</fullName>
    </submittedName>
</protein>
<sequence>MPSQWVHLMTDNIDISISKDEYRLLLEFLLLADKCVLSAERKNFKSTAPYRALIEKLLRYAEPFQCADLVVDIPGLPHRMVSDSLESKLIYKTFSESLDEDQFWLKLAHALAVRDVDAELGLTRTQPKNPTEQAEFDEIRLFKLADKHVEWRNELLRNGLSRFELRSPTAFDVLSPKGKSDIN</sequence>
<evidence type="ECO:0000313" key="2">
    <source>
        <dbReference type="Proteomes" id="UP000077857"/>
    </source>
</evidence>
<organism evidence="1 2">
    <name type="scientific">Methylomonas koyamae</name>
    <dbReference type="NCBI Taxonomy" id="702114"/>
    <lineage>
        <taxon>Bacteria</taxon>
        <taxon>Pseudomonadati</taxon>
        <taxon>Pseudomonadota</taxon>
        <taxon>Gammaproteobacteria</taxon>
        <taxon>Methylococcales</taxon>
        <taxon>Methylococcaceae</taxon>
        <taxon>Methylomonas</taxon>
    </lineage>
</organism>